<feature type="domain" description="FAD-dependent oxidoreductase 2 FAD-binding" evidence="3">
    <location>
        <begin position="6"/>
        <end position="532"/>
    </location>
</feature>
<evidence type="ECO:0000256" key="2">
    <source>
        <dbReference type="ARBA" id="ARBA00023002"/>
    </source>
</evidence>
<protein>
    <submittedName>
        <fullName evidence="4">FAD-binding dehydrogenase</fullName>
    </submittedName>
</protein>
<dbReference type="InterPro" id="IPR003953">
    <property type="entry name" value="FAD-dep_OxRdtase_2_FAD-bd"/>
</dbReference>
<evidence type="ECO:0000256" key="1">
    <source>
        <dbReference type="ARBA" id="ARBA00022630"/>
    </source>
</evidence>
<accession>A0A5J6HJP1</accession>
<sequence>MAYDADVIVIGAGLAGLAATAELVDAGRRVILVEQEPEQSIGGQAHWSFGGLFLVDSPEQRRMRIKDSHALALQDWMGTAAFDRPEDHWPREWAEAYVDFAAGEKRSWLHGQGVRFFPVVGWAERGGYDAQGHGNSVPRFHITWGTGPGLLAPFVRRVRAGVARGLVQLRFRHRVTGLSRSAGSVDTVTGEVLEPSDAERGRASGREVAGTFEFRAQAVIVTSGGIGGNHDLVRANWPERLGTPPEKMISGVPAHVDGKMLGIAENAGARLINRDRMWHYTEGIQNWNPIWERHGIRILPGPSSLWLDARGDRLPVPLFPGFDTLGTLHHIMSTGYDYTWFVLNQRIVGKEFTLSGSEQNPDLTGKSVRGVIDRARSEVPGPVKAFMDHGVDFVVEKDLGALVRGMNALSKEPLIEEAALRRTLAARDREIANPFTKDLQITAIRGTRKFLGDRLIRTATPHRILDPKAGPLIAVRLNILTRKTLGGLETDLSSRVLTEGGAPLPGVYAAGEAAGFGGGGVHGYRSLEGTFLGGCLFSGRTAGRAAAREVS</sequence>
<dbReference type="PIRSF" id="PIRSF036654">
    <property type="entry name" value="UCP036654"/>
    <property type="match status" value="1"/>
</dbReference>
<dbReference type="Gene3D" id="3.90.700.10">
    <property type="entry name" value="Succinate dehydrogenase/fumarate reductase flavoprotein, catalytic domain"/>
    <property type="match status" value="1"/>
</dbReference>
<organism evidence="4 5">
    <name type="scientific">Streptomyces alboniger</name>
    <dbReference type="NCBI Taxonomy" id="132473"/>
    <lineage>
        <taxon>Bacteria</taxon>
        <taxon>Bacillati</taxon>
        <taxon>Actinomycetota</taxon>
        <taxon>Actinomycetes</taxon>
        <taxon>Kitasatosporales</taxon>
        <taxon>Streptomycetaceae</taxon>
        <taxon>Streptomyces</taxon>
        <taxon>Streptomyces aurantiacus group</taxon>
    </lineage>
</organism>
<dbReference type="InterPro" id="IPR014614">
    <property type="entry name" value="KsdD_DH"/>
</dbReference>
<dbReference type="InterPro" id="IPR027477">
    <property type="entry name" value="Succ_DH/fumarate_Rdtase_cat_sf"/>
</dbReference>
<dbReference type="RefSeq" id="WP_055534803.1">
    <property type="nucleotide sequence ID" value="NZ_CP023695.1"/>
</dbReference>
<name>A0A5J6HJP1_STRAD</name>
<proteinExistence type="predicted"/>
<reference evidence="4 5" key="1">
    <citation type="submission" date="2017-09" db="EMBL/GenBank/DDBJ databases">
        <authorList>
            <person name="Lee N."/>
            <person name="Cho B.-K."/>
        </authorList>
    </citation>
    <scope>NUCLEOTIDE SEQUENCE [LARGE SCALE GENOMIC DNA]</scope>
    <source>
        <strain evidence="4 5">ATCC 12461</strain>
    </source>
</reference>
<dbReference type="SUPFAM" id="SSF51905">
    <property type="entry name" value="FAD/NAD(P)-binding domain"/>
    <property type="match status" value="1"/>
</dbReference>
<keyword evidence="5" id="KW-1185">Reference proteome</keyword>
<dbReference type="EMBL" id="CP023695">
    <property type="protein sequence ID" value="QEV17235.1"/>
    <property type="molecule type" value="Genomic_DNA"/>
</dbReference>
<evidence type="ECO:0000313" key="5">
    <source>
        <dbReference type="Proteomes" id="UP000326553"/>
    </source>
</evidence>
<keyword evidence="1" id="KW-0285">Flavoprotein</keyword>
<dbReference type="PANTHER" id="PTHR43260:SF1">
    <property type="entry name" value="KSDD-LIKE STEROID DEHYDROGENASE RV0785"/>
    <property type="match status" value="1"/>
</dbReference>
<gene>
    <name evidence="4" type="ORF">CP975_06715</name>
</gene>
<evidence type="ECO:0000259" key="3">
    <source>
        <dbReference type="Pfam" id="PF00890"/>
    </source>
</evidence>
<dbReference type="AlphaFoldDB" id="A0A5J6HJP1"/>
<dbReference type="OrthoDB" id="9813348at2"/>
<dbReference type="NCBIfam" id="NF009472">
    <property type="entry name" value="PRK12834.1"/>
    <property type="match status" value="1"/>
</dbReference>
<dbReference type="Pfam" id="PF00890">
    <property type="entry name" value="FAD_binding_2"/>
    <property type="match status" value="1"/>
</dbReference>
<dbReference type="GO" id="GO:0033765">
    <property type="term" value="F:steroid dehydrogenase activity, acting on the CH-CH group of donors"/>
    <property type="evidence" value="ECO:0007669"/>
    <property type="project" value="UniProtKB-ARBA"/>
</dbReference>
<dbReference type="KEGG" id="salw:CP975_06715"/>
<dbReference type="PANTHER" id="PTHR43260">
    <property type="entry name" value="3-KETOSTEROID-DELTA-1-DEHYDROGENASE"/>
    <property type="match status" value="1"/>
</dbReference>
<dbReference type="InterPro" id="IPR036188">
    <property type="entry name" value="FAD/NAD-bd_sf"/>
</dbReference>
<dbReference type="Proteomes" id="UP000326553">
    <property type="component" value="Chromosome"/>
</dbReference>
<evidence type="ECO:0000313" key="4">
    <source>
        <dbReference type="EMBL" id="QEV17235.1"/>
    </source>
</evidence>
<keyword evidence="2" id="KW-0560">Oxidoreductase</keyword>
<dbReference type="Gene3D" id="3.50.50.60">
    <property type="entry name" value="FAD/NAD(P)-binding domain"/>
    <property type="match status" value="1"/>
</dbReference>